<dbReference type="PANTHER" id="PTHR40115:SF1">
    <property type="entry name" value="INNER MEMBRANE PROTEIN WITH PEPSY TM HELIX"/>
    <property type="match status" value="1"/>
</dbReference>
<dbReference type="RefSeq" id="WP_119339655.1">
    <property type="nucleotide sequence ID" value="NZ_BJXL01000003.1"/>
</dbReference>
<comment type="caution">
    <text evidence="2">The sequence shown here is derived from an EMBL/GenBank/DDBJ whole genome shotgun (WGS) entry which is preliminary data.</text>
</comment>
<dbReference type="AlphaFoldDB" id="A0A511QYH4"/>
<evidence type="ECO:0000256" key="1">
    <source>
        <dbReference type="SAM" id="Phobius"/>
    </source>
</evidence>
<feature type="transmembrane region" description="Helical" evidence="1">
    <location>
        <begin position="28"/>
        <end position="50"/>
    </location>
</feature>
<dbReference type="EMBL" id="BJXL01000003">
    <property type="protein sequence ID" value="GEM82047.1"/>
    <property type="molecule type" value="Genomic_DNA"/>
</dbReference>
<protein>
    <submittedName>
        <fullName evidence="2">Peptidase</fullName>
    </submittedName>
</protein>
<proteinExistence type="predicted"/>
<keyword evidence="1" id="KW-0472">Membrane</keyword>
<sequence length="208" mass="22926">MIGRLEAPQREHLPKPLRTRAYTLVRWLHLYASMLSLMVVIFFAATGITLNHPEWMFGTAQTTHTYSGTLPQNWQRDGQVDWLQAAEALRAAHGLKGRVSDTRADDQEASISFRGPAYAADAFINRADGSYTLKVVAQGPVAVLNDLHRGRDTGRAWAWLIDLSGGFLLLVALTGFGLSFFFRKTRAAALTVALIGTAAMLLLMRLVA</sequence>
<dbReference type="Proteomes" id="UP000321197">
    <property type="component" value="Unassembled WGS sequence"/>
</dbReference>
<accession>A0A511QYH4</accession>
<dbReference type="Pfam" id="PF16357">
    <property type="entry name" value="PepSY_TM_like_2"/>
    <property type="match status" value="1"/>
</dbReference>
<evidence type="ECO:0000313" key="3">
    <source>
        <dbReference type="Proteomes" id="UP000321197"/>
    </source>
</evidence>
<name>A0A511QYH4_9DEIN</name>
<dbReference type="PANTHER" id="PTHR40115">
    <property type="entry name" value="INNER MEMBRANE PROTEIN WITH PEPSY TM HELIX"/>
    <property type="match status" value="1"/>
</dbReference>
<feature type="transmembrane region" description="Helical" evidence="1">
    <location>
        <begin position="188"/>
        <end position="207"/>
    </location>
</feature>
<keyword evidence="1" id="KW-0812">Transmembrane</keyword>
<evidence type="ECO:0000313" key="2">
    <source>
        <dbReference type="EMBL" id="GEM82047.1"/>
    </source>
</evidence>
<feature type="transmembrane region" description="Helical" evidence="1">
    <location>
        <begin position="157"/>
        <end position="182"/>
    </location>
</feature>
<dbReference type="OrthoDB" id="27171at2"/>
<keyword evidence="1" id="KW-1133">Transmembrane helix</keyword>
<reference evidence="2 3" key="1">
    <citation type="submission" date="2019-07" db="EMBL/GenBank/DDBJ databases">
        <title>Whole genome shotgun sequence of Meiothermus hypogaeus NBRC 106114.</title>
        <authorList>
            <person name="Hosoyama A."/>
            <person name="Uohara A."/>
            <person name="Ohji S."/>
            <person name="Ichikawa N."/>
        </authorList>
    </citation>
    <scope>NUCLEOTIDE SEQUENCE [LARGE SCALE GENOMIC DNA]</scope>
    <source>
        <strain evidence="2 3">NBRC 106114</strain>
    </source>
</reference>
<organism evidence="2 3">
    <name type="scientific">Meiothermus hypogaeus NBRC 106114</name>
    <dbReference type="NCBI Taxonomy" id="1227553"/>
    <lineage>
        <taxon>Bacteria</taxon>
        <taxon>Thermotogati</taxon>
        <taxon>Deinococcota</taxon>
        <taxon>Deinococci</taxon>
        <taxon>Thermales</taxon>
        <taxon>Thermaceae</taxon>
        <taxon>Meiothermus</taxon>
    </lineage>
</organism>
<gene>
    <name evidence="2" type="ORF">MHY01S_02130</name>
</gene>
<dbReference type="InterPro" id="IPR032307">
    <property type="entry name" value="PepSY_TM-like_2"/>
</dbReference>